<feature type="transmembrane region" description="Helical" evidence="7">
    <location>
        <begin position="86"/>
        <end position="106"/>
    </location>
</feature>
<dbReference type="Pfam" id="PF00528">
    <property type="entry name" value="BPD_transp_1"/>
    <property type="match status" value="1"/>
</dbReference>
<dbReference type="RefSeq" id="WP_013411881.1">
    <property type="nucleotide sequence ID" value="NC_014657.1"/>
</dbReference>
<dbReference type="PROSITE" id="PS50928">
    <property type="entry name" value="ABC_TM1"/>
    <property type="match status" value="1"/>
</dbReference>
<keyword evidence="2 7" id="KW-0813">Transport</keyword>
<keyword evidence="5 7" id="KW-1133">Transmembrane helix</keyword>
<feature type="transmembrane region" description="Helical" evidence="7">
    <location>
        <begin position="12"/>
        <end position="38"/>
    </location>
</feature>
<reference evidence="9 10" key="2">
    <citation type="journal article" date="2011" name="J. Bacteriol.">
        <title>Complete genome sequences for the anaerobic, extremely thermophilic plant biomass-degrading bacteria Caldicellulosiruptor hydrothermalis, Caldicellulosiruptor kristjanssonii, Caldicellulosiruptor kronotskyensis, Caldicellulosiruptor owensenis, and Caldicellulosiruptor lactoaceticus.</title>
        <authorList>
            <person name="Blumer-Schuette S.E."/>
            <person name="Ozdemir I."/>
            <person name="Mistry D."/>
            <person name="Lucas S."/>
            <person name="Lapidus A."/>
            <person name="Cheng J.F."/>
            <person name="Goodwin L.A."/>
            <person name="Pitluck S."/>
            <person name="Land M.L."/>
            <person name="Hauser L.J."/>
            <person name="Woyke T."/>
            <person name="Mikhailova N."/>
            <person name="Pati A."/>
            <person name="Kyrpides N.C."/>
            <person name="Ivanova N."/>
            <person name="Detter J.C."/>
            <person name="Walston-Davenport K."/>
            <person name="Han S."/>
            <person name="Adams M.W."/>
            <person name="Kelly R.M."/>
        </authorList>
    </citation>
    <scope>NUCLEOTIDE SEQUENCE [LARGE SCALE GENOMIC DNA]</scope>
    <source>
        <strain evidence="10">ATCC 700167 / DSM 13100 / OL</strain>
    </source>
</reference>
<dbReference type="Proteomes" id="UP000006889">
    <property type="component" value="Chromosome"/>
</dbReference>
<keyword evidence="6 7" id="KW-0472">Membrane</keyword>
<evidence type="ECO:0000256" key="3">
    <source>
        <dbReference type="ARBA" id="ARBA00022475"/>
    </source>
</evidence>
<dbReference type="STRING" id="632518.Calow_0924"/>
<dbReference type="InterPro" id="IPR000515">
    <property type="entry name" value="MetI-like"/>
</dbReference>
<feature type="transmembrane region" description="Helical" evidence="7">
    <location>
        <begin position="248"/>
        <end position="266"/>
    </location>
</feature>
<dbReference type="Gene3D" id="1.10.3720.10">
    <property type="entry name" value="MetI-like"/>
    <property type="match status" value="1"/>
</dbReference>
<proteinExistence type="inferred from homology"/>
<dbReference type="InterPro" id="IPR035906">
    <property type="entry name" value="MetI-like_sf"/>
</dbReference>
<dbReference type="EMBL" id="CP002216">
    <property type="protein sequence ID" value="ADQ04490.1"/>
    <property type="molecule type" value="Genomic_DNA"/>
</dbReference>
<feature type="transmembrane region" description="Helical" evidence="7">
    <location>
        <begin position="188"/>
        <end position="210"/>
    </location>
</feature>
<accession>E4Q6J1</accession>
<comment type="subcellular location">
    <subcellularLocation>
        <location evidence="1 7">Cell membrane</location>
        <topology evidence="1 7">Multi-pass membrane protein</topology>
    </subcellularLocation>
</comment>
<reference key="1">
    <citation type="submission" date="2010-09" db="EMBL/GenBank/DDBJ databases">
        <title>Complete sequence of Caldicellulosiruptor owensensis OL.</title>
        <authorList>
            <consortium name="US DOE Joint Genome Institute"/>
            <person name="Lucas S."/>
            <person name="Copeland A."/>
            <person name="Lapidus A."/>
            <person name="Cheng J.-F."/>
            <person name="Bruce D."/>
            <person name="Goodwin L."/>
            <person name="Pitluck S."/>
            <person name="Davenport K."/>
            <person name="Detter J.C."/>
            <person name="Han C."/>
            <person name="Tapia R."/>
            <person name="Land M."/>
            <person name="Hauser L."/>
            <person name="Chang Y.-J."/>
            <person name="Jeffries C."/>
            <person name="Kyrpides N."/>
            <person name="Ivanova N."/>
            <person name="Mikhailova N."/>
            <person name="Blumer-Schuette S.E."/>
            <person name="Kelly R.M."/>
            <person name="Woyke T."/>
        </authorList>
    </citation>
    <scope>NUCLEOTIDE SEQUENCE</scope>
    <source>
        <strain>OL</strain>
    </source>
</reference>
<keyword evidence="4 7" id="KW-0812">Transmembrane</keyword>
<dbReference type="CDD" id="cd06261">
    <property type="entry name" value="TM_PBP2"/>
    <property type="match status" value="1"/>
</dbReference>
<evidence type="ECO:0000256" key="2">
    <source>
        <dbReference type="ARBA" id="ARBA00022448"/>
    </source>
</evidence>
<dbReference type="GO" id="GO:0005886">
    <property type="term" value="C:plasma membrane"/>
    <property type="evidence" value="ECO:0007669"/>
    <property type="project" value="UniProtKB-SubCell"/>
</dbReference>
<evidence type="ECO:0000313" key="9">
    <source>
        <dbReference type="EMBL" id="ADQ04490.1"/>
    </source>
</evidence>
<evidence type="ECO:0000259" key="8">
    <source>
        <dbReference type="PROSITE" id="PS50928"/>
    </source>
</evidence>
<dbReference type="PANTHER" id="PTHR43744">
    <property type="entry name" value="ABC TRANSPORTER PERMEASE PROTEIN MG189-RELATED-RELATED"/>
    <property type="match status" value="1"/>
</dbReference>
<evidence type="ECO:0000256" key="1">
    <source>
        <dbReference type="ARBA" id="ARBA00004651"/>
    </source>
</evidence>
<dbReference type="KEGG" id="cow:Calow_0924"/>
<feature type="transmembrane region" description="Helical" evidence="7">
    <location>
        <begin position="113"/>
        <end position="134"/>
    </location>
</feature>
<name>E4Q6J1_CALOW</name>
<dbReference type="GO" id="GO:0055085">
    <property type="term" value="P:transmembrane transport"/>
    <property type="evidence" value="ECO:0007669"/>
    <property type="project" value="InterPro"/>
</dbReference>
<dbReference type="SUPFAM" id="SSF161098">
    <property type="entry name" value="MetI-like"/>
    <property type="match status" value="1"/>
</dbReference>
<feature type="domain" description="ABC transmembrane type-1" evidence="8">
    <location>
        <begin position="78"/>
        <end position="267"/>
    </location>
</feature>
<gene>
    <name evidence="9" type="ordered locus">Calow_0924</name>
</gene>
<evidence type="ECO:0000256" key="7">
    <source>
        <dbReference type="RuleBase" id="RU363032"/>
    </source>
</evidence>
<dbReference type="PANTHER" id="PTHR43744:SF2">
    <property type="entry name" value="ARABINOOLIGOSACCHARIDES TRANSPORT SYSTEM PERMEASE PROTEIN ARAQ"/>
    <property type="match status" value="1"/>
</dbReference>
<evidence type="ECO:0000313" key="10">
    <source>
        <dbReference type="Proteomes" id="UP000006889"/>
    </source>
</evidence>
<dbReference type="eggNOG" id="COG0395">
    <property type="taxonomic scope" value="Bacteria"/>
</dbReference>
<evidence type="ECO:0000256" key="6">
    <source>
        <dbReference type="ARBA" id="ARBA00023136"/>
    </source>
</evidence>
<dbReference type="AlphaFoldDB" id="E4Q6J1"/>
<protein>
    <submittedName>
        <fullName evidence="9">Binding-protein-dependent transport systems inner membrane component</fullName>
    </submittedName>
</protein>
<organism evidence="9 10">
    <name type="scientific">Caldicellulosiruptor owensensis (strain ATCC 700167 / DSM 13100 / OL)</name>
    <dbReference type="NCBI Taxonomy" id="632518"/>
    <lineage>
        <taxon>Bacteria</taxon>
        <taxon>Bacillati</taxon>
        <taxon>Bacillota</taxon>
        <taxon>Bacillota incertae sedis</taxon>
        <taxon>Caldicellulosiruptorales</taxon>
        <taxon>Caldicellulosiruptoraceae</taxon>
        <taxon>Caldicellulosiruptor</taxon>
    </lineage>
</organism>
<keyword evidence="3" id="KW-1003">Cell membrane</keyword>
<keyword evidence="10" id="KW-1185">Reference proteome</keyword>
<feature type="transmembrane region" description="Helical" evidence="7">
    <location>
        <begin position="149"/>
        <end position="167"/>
    </location>
</feature>
<sequence>MVKSNTIRIIGIISIFLFLIIISITTLLPLIFLVIASFKPAIELFRFGLSFNIDISKLTLKNYEFIFSREGSRFTTWFFNSIKITVVYVIISLFFSSMVGYALGVYHFKGKRILFYMVLFTMMLPIELLILPLYKEMVYFKLIDTCGGVILPFAVSPMAVFFFRQYASTLPKELMDSARIDGCSEYRIYFQIMMPLMLPAIGAMVILLGMNSWNSFIWPLIVLRSEEKFTLPIGLSALLTPYGNDYETLIAGSVVSILPVLILFIFNQRAFISGLTLGGIKG</sequence>
<dbReference type="OrthoDB" id="9771544at2"/>
<evidence type="ECO:0000256" key="4">
    <source>
        <dbReference type="ARBA" id="ARBA00022692"/>
    </source>
</evidence>
<comment type="similarity">
    <text evidence="7">Belongs to the binding-protein-dependent transport system permease family.</text>
</comment>
<dbReference type="HOGENOM" id="CLU_016047_1_1_9"/>
<evidence type="ECO:0000256" key="5">
    <source>
        <dbReference type="ARBA" id="ARBA00022989"/>
    </source>
</evidence>